<reference evidence="4 5" key="1">
    <citation type="submission" date="2021-12" db="EMBL/GenBank/DDBJ databases">
        <title>Genome sequence of Kibdelosporangium philippinense ATCC 49844.</title>
        <authorList>
            <person name="Fedorov E.A."/>
            <person name="Omeragic M."/>
            <person name="Shalygina K.F."/>
            <person name="Maclea K.S."/>
        </authorList>
    </citation>
    <scope>NUCLEOTIDE SEQUENCE [LARGE SCALE GENOMIC DNA]</scope>
    <source>
        <strain evidence="4 5">ATCC 49844</strain>
    </source>
</reference>
<dbReference type="EMBL" id="JAJVCN010000001">
    <property type="protein sequence ID" value="MCE7001612.1"/>
    <property type="molecule type" value="Genomic_DNA"/>
</dbReference>
<dbReference type="InterPro" id="IPR032783">
    <property type="entry name" value="AraC_lig"/>
</dbReference>
<feature type="domain" description="AraC-type transcription regulator ligand-binding" evidence="3">
    <location>
        <begin position="12"/>
        <end position="191"/>
    </location>
</feature>
<feature type="region of interest" description="Disordered" evidence="2">
    <location>
        <begin position="213"/>
        <end position="256"/>
    </location>
</feature>
<gene>
    <name evidence="4" type="ORF">LWC34_01955</name>
</gene>
<evidence type="ECO:0000313" key="5">
    <source>
        <dbReference type="Proteomes" id="UP001521150"/>
    </source>
</evidence>
<evidence type="ECO:0000256" key="2">
    <source>
        <dbReference type="SAM" id="MobiDB-lite"/>
    </source>
</evidence>
<keyword evidence="1" id="KW-0238">DNA-binding</keyword>
<accession>A0ABS8Z2P2</accession>
<feature type="compositionally biased region" description="Basic and acidic residues" evidence="2">
    <location>
        <begin position="216"/>
        <end position="229"/>
    </location>
</feature>
<dbReference type="Proteomes" id="UP001521150">
    <property type="component" value="Unassembled WGS sequence"/>
</dbReference>
<dbReference type="Pfam" id="PF12852">
    <property type="entry name" value="Cupin_6"/>
    <property type="match status" value="1"/>
</dbReference>
<comment type="caution">
    <text evidence="4">The sequence shown here is derived from an EMBL/GenBank/DDBJ whole genome shotgun (WGS) entry which is preliminary data.</text>
</comment>
<evidence type="ECO:0000259" key="3">
    <source>
        <dbReference type="Pfam" id="PF12852"/>
    </source>
</evidence>
<sequence>MSTTLLRQSFEDLLSASLERVSARCIFTGGYRVGGDWALRFPTPGRLKIAAQVSGSCVLRCQGTAAAVRLEPGDIAILDGRHPLVVGNQEGMTPRGASLLLTGHDDPMVDLGGEDTVQIGGHIEANWAGTAMLREVLPPILHVGADARSATVLRGLVEQLFAEMSHPSAGWMYAGERLAQLVLVHVLREFLASAPDLPPGQLRVLVDQPLAPAVQRMHEDPGRPGDSRISRGRRQCPELLSRRGSERSPGNRRWPT</sequence>
<protein>
    <submittedName>
        <fullName evidence="4">Cupin domain-containing protein</fullName>
    </submittedName>
</protein>
<evidence type="ECO:0000256" key="1">
    <source>
        <dbReference type="ARBA" id="ARBA00023125"/>
    </source>
</evidence>
<keyword evidence="5" id="KW-1185">Reference proteome</keyword>
<evidence type="ECO:0000313" key="4">
    <source>
        <dbReference type="EMBL" id="MCE7001612.1"/>
    </source>
</evidence>
<name>A0ABS8Z2P2_9PSEU</name>
<dbReference type="RefSeq" id="WP_233722674.1">
    <property type="nucleotide sequence ID" value="NZ_JAJVCN010000001.1"/>
</dbReference>
<organism evidence="4 5">
    <name type="scientific">Kibdelosporangium philippinense</name>
    <dbReference type="NCBI Taxonomy" id="211113"/>
    <lineage>
        <taxon>Bacteria</taxon>
        <taxon>Bacillati</taxon>
        <taxon>Actinomycetota</taxon>
        <taxon>Actinomycetes</taxon>
        <taxon>Pseudonocardiales</taxon>
        <taxon>Pseudonocardiaceae</taxon>
        <taxon>Kibdelosporangium</taxon>
    </lineage>
</organism>
<proteinExistence type="predicted"/>